<accession>A0A7D8YQB3</accession>
<reference evidence="2 3" key="1">
    <citation type="submission" date="2018-05" db="EMBL/GenBank/DDBJ databases">
        <title>Whole genome sequencing for identification of molecular markers to develop diagnostic detection tools for the regulated plant pathogen Lachnellula willkommii.</title>
        <authorList>
            <person name="Giroux E."/>
            <person name="Bilodeau G."/>
        </authorList>
    </citation>
    <scope>NUCLEOTIDE SEQUENCE [LARGE SCALE GENOMIC DNA]</scope>
    <source>
        <strain evidence="2 3">CBS 625.97</strain>
    </source>
</reference>
<proteinExistence type="predicted"/>
<dbReference type="Proteomes" id="UP000481288">
    <property type="component" value="Unassembled WGS sequence"/>
</dbReference>
<evidence type="ECO:0000313" key="3">
    <source>
        <dbReference type="Proteomes" id="UP000481288"/>
    </source>
</evidence>
<organism evidence="2 3">
    <name type="scientific">Lachnellula cervina</name>
    <dbReference type="NCBI Taxonomy" id="1316786"/>
    <lineage>
        <taxon>Eukaryota</taxon>
        <taxon>Fungi</taxon>
        <taxon>Dikarya</taxon>
        <taxon>Ascomycota</taxon>
        <taxon>Pezizomycotina</taxon>
        <taxon>Leotiomycetes</taxon>
        <taxon>Helotiales</taxon>
        <taxon>Lachnaceae</taxon>
        <taxon>Lachnellula</taxon>
    </lineage>
</organism>
<evidence type="ECO:0000256" key="1">
    <source>
        <dbReference type="SAM" id="SignalP"/>
    </source>
</evidence>
<protein>
    <submittedName>
        <fullName evidence="2">Uncharacterized protein</fullName>
    </submittedName>
</protein>
<evidence type="ECO:0000313" key="2">
    <source>
        <dbReference type="EMBL" id="TVY56505.1"/>
    </source>
</evidence>
<comment type="caution">
    <text evidence="2">The sequence shown here is derived from an EMBL/GenBank/DDBJ whole genome shotgun (WGS) entry which is preliminary data.</text>
</comment>
<keyword evidence="3" id="KW-1185">Reference proteome</keyword>
<dbReference type="AlphaFoldDB" id="A0A7D8YQB3"/>
<dbReference type="OrthoDB" id="3548295at2759"/>
<feature type="chain" id="PRO_5028968601" evidence="1">
    <location>
        <begin position="18"/>
        <end position="173"/>
    </location>
</feature>
<gene>
    <name evidence="2" type="ORF">LCER1_G003872</name>
</gene>
<keyword evidence="1" id="KW-0732">Signal</keyword>
<sequence length="173" mass="17930">MLVSYFITTAFAAYVSATCTPSQRLADLRNVIFAYNQDPAGATAEAFKKVPFGAPDINGVGFITIFANGAPVGIPAALTGNGGYAFGVATRQLFTSVTGTGFVDFPANGTSALQTNVTLGLRSGVPLPVTFFATVSLDHDADCRLPSIRAFATIPTEVLGLVVHPPGLPDAFK</sequence>
<name>A0A7D8YQB3_9HELO</name>
<dbReference type="EMBL" id="QGMG01000155">
    <property type="protein sequence ID" value="TVY56505.1"/>
    <property type="molecule type" value="Genomic_DNA"/>
</dbReference>
<feature type="non-terminal residue" evidence="2">
    <location>
        <position position="173"/>
    </location>
</feature>
<feature type="signal peptide" evidence="1">
    <location>
        <begin position="1"/>
        <end position="17"/>
    </location>
</feature>